<evidence type="ECO:0008006" key="13">
    <source>
        <dbReference type="Google" id="ProtNLM"/>
    </source>
</evidence>
<dbReference type="PANTHER" id="PTHR45667">
    <property type="entry name" value="S-ADENOSYLMETHIONINE MITOCHONDRIAL CARRIER PROTEIN"/>
    <property type="match status" value="1"/>
</dbReference>
<comment type="similarity">
    <text evidence="2 9">Belongs to the mitochondrial carrier (TC 2.A.29) family.</text>
</comment>
<keyword evidence="4 8" id="KW-0812">Transmembrane</keyword>
<dbReference type="Gene3D" id="1.50.40.10">
    <property type="entry name" value="Mitochondrial carrier domain"/>
    <property type="match status" value="1"/>
</dbReference>
<comment type="subcellular location">
    <subcellularLocation>
        <location evidence="1">Membrane</location>
        <topology evidence="1">Multi-pass membrane protein</topology>
    </subcellularLocation>
</comment>
<feature type="repeat" description="Solcar" evidence="8">
    <location>
        <begin position="120"/>
        <end position="205"/>
    </location>
</feature>
<keyword evidence="3 9" id="KW-0813">Transport</keyword>
<feature type="repeat" description="Solcar" evidence="8">
    <location>
        <begin position="2"/>
        <end position="83"/>
    </location>
</feature>
<evidence type="ECO:0000256" key="10">
    <source>
        <dbReference type="SAM" id="Phobius"/>
    </source>
</evidence>
<keyword evidence="5" id="KW-0677">Repeat</keyword>
<gene>
    <name evidence="11" type="ORF">MERGE_003088</name>
</gene>
<dbReference type="InterPro" id="IPR018108">
    <property type="entry name" value="MCP_transmembrane"/>
</dbReference>
<dbReference type="GO" id="GO:0016020">
    <property type="term" value="C:membrane"/>
    <property type="evidence" value="ECO:0007669"/>
    <property type="project" value="UniProtKB-SubCell"/>
</dbReference>
<evidence type="ECO:0000256" key="4">
    <source>
        <dbReference type="ARBA" id="ARBA00022692"/>
    </source>
</evidence>
<evidence type="ECO:0000256" key="9">
    <source>
        <dbReference type="RuleBase" id="RU000488"/>
    </source>
</evidence>
<evidence type="ECO:0000313" key="12">
    <source>
        <dbReference type="Proteomes" id="UP000663699"/>
    </source>
</evidence>
<evidence type="ECO:0000256" key="2">
    <source>
        <dbReference type="ARBA" id="ARBA00006375"/>
    </source>
</evidence>
<dbReference type="Proteomes" id="UP000663699">
    <property type="component" value="Chromosome 9"/>
</dbReference>
<feature type="transmembrane region" description="Helical" evidence="10">
    <location>
        <begin position="55"/>
        <end position="77"/>
    </location>
</feature>
<dbReference type="InterPro" id="IPR023395">
    <property type="entry name" value="MCP_dom_sf"/>
</dbReference>
<dbReference type="EMBL" id="CP054540">
    <property type="protein sequence ID" value="QSL65951.1"/>
    <property type="molecule type" value="Genomic_DNA"/>
</dbReference>
<organism evidence="11 12">
    <name type="scientific">Pneumocystis wakefieldiae</name>
    <dbReference type="NCBI Taxonomy" id="38082"/>
    <lineage>
        <taxon>Eukaryota</taxon>
        <taxon>Fungi</taxon>
        <taxon>Dikarya</taxon>
        <taxon>Ascomycota</taxon>
        <taxon>Taphrinomycotina</taxon>
        <taxon>Pneumocystomycetes</taxon>
        <taxon>Pneumocystaceae</taxon>
        <taxon>Pneumocystis</taxon>
    </lineage>
</organism>
<protein>
    <recommendedName>
        <fullName evidence="13">Mitochondrial carrier protein PET8</fullName>
    </recommendedName>
</protein>
<reference evidence="11" key="1">
    <citation type="submission" date="2020-06" db="EMBL/GenBank/DDBJ databases">
        <title>Genomes of multiple members of Pneumocystis genus reveal paths to human pathogen Pneumocystis jirovecii.</title>
        <authorList>
            <person name="Cisse O.H."/>
            <person name="Ma L."/>
            <person name="Dekker J."/>
            <person name="Khil P."/>
            <person name="Jo J."/>
            <person name="Brenchley J."/>
            <person name="Blair R."/>
            <person name="Pahar B."/>
            <person name="Chabe M."/>
            <person name="Van Rompay K.A."/>
            <person name="Keesler R."/>
            <person name="Sukura A."/>
            <person name="Hirsch V."/>
            <person name="Kutty G."/>
            <person name="Liu Y."/>
            <person name="Peng L."/>
            <person name="Chen J."/>
            <person name="Song J."/>
            <person name="Weissenbacher-Lang C."/>
            <person name="Xu J."/>
            <person name="Upham N.S."/>
            <person name="Stajich J.E."/>
            <person name="Cuomo C.A."/>
            <person name="Cushion M.T."/>
            <person name="Kovacs J.A."/>
        </authorList>
    </citation>
    <scope>NUCLEOTIDE SEQUENCE</scope>
    <source>
        <strain evidence="11">2A</strain>
    </source>
</reference>
<name>A0A899FVY2_9ASCO</name>
<dbReference type="Pfam" id="PF00153">
    <property type="entry name" value="Mito_carr"/>
    <property type="match status" value="3"/>
</dbReference>
<evidence type="ECO:0000256" key="8">
    <source>
        <dbReference type="PROSITE-ProRule" id="PRU00282"/>
    </source>
</evidence>
<keyword evidence="6 10" id="KW-1133">Transmembrane helix</keyword>
<feature type="transmembrane region" description="Helical" evidence="10">
    <location>
        <begin position="6"/>
        <end position="25"/>
    </location>
</feature>
<keyword evidence="7 8" id="KW-0472">Membrane</keyword>
<proteinExistence type="inferred from homology"/>
<dbReference type="AlphaFoldDB" id="A0A899FVY2"/>
<feature type="repeat" description="Solcar" evidence="8">
    <location>
        <begin position="229"/>
        <end position="312"/>
    </location>
</feature>
<dbReference type="OrthoDB" id="276989at2759"/>
<sequence>MKPFLETALASIIAGFMVDIILFPLDTMKTWTQEEKKTMNKNECMVFKKGIKRNIYSGLGGMIIGSIPSSFVFFTIYETTRSILIEDEFKKMINKTWNIEKDILLSENESKMKDSVEKRSTIFSCSFAACLSELAACIVRVPSEVIKQRTQAGQYNSSWEAFVDIFPGKKGRRFGGLYCGFVSTIIRDIPFAVLQFPLWEITKQKMSEASNMKILSNIHISFLEETTLSTALQSAISGSIASSIAAALTTPLDVIKTRTILSQTKPNWINCATRIVKEEGIRALFKGITFRITWISIGGALFLGTYDGVHRLISNLSNQDSKQNS</sequence>
<dbReference type="SUPFAM" id="SSF103506">
    <property type="entry name" value="Mitochondrial carrier"/>
    <property type="match status" value="1"/>
</dbReference>
<accession>A0A899FVY2</accession>
<evidence type="ECO:0000256" key="6">
    <source>
        <dbReference type="ARBA" id="ARBA00022989"/>
    </source>
</evidence>
<evidence type="ECO:0000256" key="7">
    <source>
        <dbReference type="ARBA" id="ARBA00023136"/>
    </source>
</evidence>
<keyword evidence="12" id="KW-1185">Reference proteome</keyword>
<evidence type="ECO:0000256" key="3">
    <source>
        <dbReference type="ARBA" id="ARBA00022448"/>
    </source>
</evidence>
<evidence type="ECO:0000256" key="5">
    <source>
        <dbReference type="ARBA" id="ARBA00022737"/>
    </source>
</evidence>
<dbReference type="PROSITE" id="PS50920">
    <property type="entry name" value="SOLCAR"/>
    <property type="match status" value="3"/>
</dbReference>
<evidence type="ECO:0000256" key="1">
    <source>
        <dbReference type="ARBA" id="ARBA00004141"/>
    </source>
</evidence>
<evidence type="ECO:0000313" key="11">
    <source>
        <dbReference type="EMBL" id="QSL65951.1"/>
    </source>
</evidence>